<dbReference type="PROSITE" id="PS50102">
    <property type="entry name" value="RRM"/>
    <property type="match status" value="1"/>
</dbReference>
<evidence type="ECO:0000256" key="2">
    <source>
        <dbReference type="ARBA" id="ARBA00022884"/>
    </source>
</evidence>
<feature type="compositionally biased region" description="Basic and acidic residues" evidence="5">
    <location>
        <begin position="316"/>
        <end position="327"/>
    </location>
</feature>
<dbReference type="CDD" id="cd12307">
    <property type="entry name" value="RRM_NIFK_like"/>
    <property type="match status" value="1"/>
</dbReference>
<dbReference type="Gene3D" id="3.30.70.330">
    <property type="match status" value="1"/>
</dbReference>
<dbReference type="EMBL" id="AEYI02001120">
    <property type="protein sequence ID" value="KFG41359.1"/>
    <property type="molecule type" value="Genomic_DNA"/>
</dbReference>
<dbReference type="GO" id="GO:0003723">
    <property type="term" value="F:RNA binding"/>
    <property type="evidence" value="ECO:0007669"/>
    <property type="project" value="UniProtKB-UniRule"/>
</dbReference>
<dbReference type="InterPro" id="IPR000504">
    <property type="entry name" value="RRM_dom"/>
</dbReference>
<evidence type="ECO:0000313" key="8">
    <source>
        <dbReference type="Proteomes" id="UP000028828"/>
    </source>
</evidence>
<evidence type="ECO:0000256" key="3">
    <source>
        <dbReference type="ARBA" id="ARBA00023242"/>
    </source>
</evidence>
<dbReference type="Proteomes" id="UP000028828">
    <property type="component" value="Unassembled WGS sequence"/>
</dbReference>
<dbReference type="OrthoDB" id="330927at2759"/>
<feature type="compositionally biased region" description="Polar residues" evidence="5">
    <location>
        <begin position="32"/>
        <end position="45"/>
    </location>
</feature>
<protein>
    <submittedName>
        <fullName evidence="7">RNA recognition motif-containing protein</fullName>
    </submittedName>
</protein>
<comment type="caution">
    <text evidence="7">The sequence shown here is derived from an EMBL/GenBank/DDBJ whole genome shotgun (WGS) entry which is preliminary data.</text>
</comment>
<sequence length="371" mass="41365">MTPAASSSGAVSTKSSRKAAKASMSPRDYRSRATSTSGSIKTSNKGGRVPAVERQRAGNEGKADESDASKQKAAGVTKRPSGDVRTKRKSVTRQSPGGPDTSDHTHDLGKSRSRTTTGTRSEQSRSKKSLVSNRGVIYLGHLPQGFFEPQLRKFFSQFGKVTRVELRRSKRTGNSKGFAFVEFELPEVADIVAEAMNNYMMFGRTLVCHVVPPQNLSEKVFSNADKKFKRAPSRLIAAGKHNKAEGEMASARQVNRKIVSGLKKQQRLKELGIDYTFKTVLDDLKDKADAEESGRHRRSVQAWVQAQLREKKQRKQDKAMKRRETLRLKSRKRSTATGFNEVVSPEEMEARKEKVATHPDDEPSRKRVKQC</sequence>
<dbReference type="Pfam" id="PF00076">
    <property type="entry name" value="RRM_1"/>
    <property type="match status" value="1"/>
</dbReference>
<dbReference type="InterPro" id="IPR035979">
    <property type="entry name" value="RBD_domain_sf"/>
</dbReference>
<dbReference type="AlphaFoldDB" id="A0A086KAE1"/>
<feature type="compositionally biased region" description="Basic and acidic residues" evidence="5">
    <location>
        <begin position="101"/>
        <end position="110"/>
    </location>
</feature>
<comment type="subcellular location">
    <subcellularLocation>
        <location evidence="1">Nucleus</location>
        <location evidence="1">Nucleolus</location>
    </subcellularLocation>
</comment>
<organism evidence="7 8">
    <name type="scientific">Toxoplasma gondii p89</name>
    <dbReference type="NCBI Taxonomy" id="943119"/>
    <lineage>
        <taxon>Eukaryota</taxon>
        <taxon>Sar</taxon>
        <taxon>Alveolata</taxon>
        <taxon>Apicomplexa</taxon>
        <taxon>Conoidasida</taxon>
        <taxon>Coccidia</taxon>
        <taxon>Eucoccidiorida</taxon>
        <taxon>Eimeriorina</taxon>
        <taxon>Sarcocystidae</taxon>
        <taxon>Toxoplasma</taxon>
    </lineage>
</organism>
<feature type="domain" description="RRM" evidence="6">
    <location>
        <begin position="135"/>
        <end position="213"/>
    </location>
</feature>
<evidence type="ECO:0000256" key="4">
    <source>
        <dbReference type="PROSITE-ProRule" id="PRU00176"/>
    </source>
</evidence>
<dbReference type="SMART" id="SM00360">
    <property type="entry name" value="RRM"/>
    <property type="match status" value="1"/>
</dbReference>
<name>A0A086KAE1_TOXGO</name>
<keyword evidence="3" id="KW-0539">Nucleus</keyword>
<evidence type="ECO:0000259" key="6">
    <source>
        <dbReference type="PROSITE" id="PS50102"/>
    </source>
</evidence>
<keyword evidence="2 4" id="KW-0694">RNA-binding</keyword>
<dbReference type="SUPFAM" id="SSF54928">
    <property type="entry name" value="RNA-binding domain, RBD"/>
    <property type="match status" value="1"/>
</dbReference>
<feature type="compositionally biased region" description="Basic and acidic residues" evidence="5">
    <location>
        <begin position="51"/>
        <end position="70"/>
    </location>
</feature>
<accession>A0A086KAE1</accession>
<feature type="compositionally biased region" description="Low complexity" evidence="5">
    <location>
        <begin position="1"/>
        <end position="14"/>
    </location>
</feature>
<evidence type="ECO:0000313" key="7">
    <source>
        <dbReference type="EMBL" id="KFG41359.1"/>
    </source>
</evidence>
<dbReference type="VEuPathDB" id="ToxoDB:TGP89_215400"/>
<feature type="region of interest" description="Disordered" evidence="5">
    <location>
        <begin position="1"/>
        <end position="129"/>
    </location>
</feature>
<proteinExistence type="predicted"/>
<reference evidence="7 8" key="1">
    <citation type="submission" date="2014-03" db="EMBL/GenBank/DDBJ databases">
        <authorList>
            <person name="Sibley D."/>
            <person name="Venepally P."/>
            <person name="Karamycheva S."/>
            <person name="Hadjithomas M."/>
            <person name="Khan A."/>
            <person name="Brunk B."/>
            <person name="Roos D."/>
            <person name="Caler E."/>
            <person name="Lorenzi H."/>
        </authorList>
    </citation>
    <scope>NUCLEOTIDE SEQUENCE [LARGE SCALE GENOMIC DNA]</scope>
    <source>
        <strain evidence="8">p89</strain>
    </source>
</reference>
<evidence type="ECO:0000256" key="1">
    <source>
        <dbReference type="ARBA" id="ARBA00004604"/>
    </source>
</evidence>
<feature type="compositionally biased region" description="Basic and acidic residues" evidence="5">
    <location>
        <begin position="348"/>
        <end position="365"/>
    </location>
</feature>
<feature type="region of interest" description="Disordered" evidence="5">
    <location>
        <begin position="308"/>
        <end position="371"/>
    </location>
</feature>
<evidence type="ECO:0000256" key="5">
    <source>
        <dbReference type="SAM" id="MobiDB-lite"/>
    </source>
</evidence>
<gene>
    <name evidence="7" type="ORF">TGP89_215400</name>
</gene>
<dbReference type="GO" id="GO:0005730">
    <property type="term" value="C:nucleolus"/>
    <property type="evidence" value="ECO:0007669"/>
    <property type="project" value="UniProtKB-SubCell"/>
</dbReference>
<dbReference type="InterPro" id="IPR012677">
    <property type="entry name" value="Nucleotide-bd_a/b_plait_sf"/>
</dbReference>
<dbReference type="PANTHER" id="PTHR46754">
    <property type="entry name" value="MKI67 FHA DOMAIN-INTERACTING NUCLEOLAR PHOSPHOPROTEIN"/>
    <property type="match status" value="1"/>
</dbReference>